<dbReference type="Proteomes" id="UP000199391">
    <property type="component" value="Unassembled WGS sequence"/>
</dbReference>
<evidence type="ECO:0000256" key="1">
    <source>
        <dbReference type="SAM" id="MobiDB-lite"/>
    </source>
</evidence>
<dbReference type="AlphaFoldDB" id="A0A1I7LW58"/>
<gene>
    <name evidence="3" type="ORF">SAMN05216552_104046</name>
</gene>
<dbReference type="GO" id="GO:0071978">
    <property type="term" value="P:bacterial-type flagellum-dependent swarming motility"/>
    <property type="evidence" value="ECO:0007669"/>
    <property type="project" value="TreeGrafter"/>
</dbReference>
<evidence type="ECO:0000259" key="2">
    <source>
        <dbReference type="Pfam" id="PF01052"/>
    </source>
</evidence>
<keyword evidence="4" id="KW-1185">Reference proteome</keyword>
<name>A0A1I7LW58_9BURK</name>
<dbReference type="Gene3D" id="2.30.330.10">
    <property type="entry name" value="SpoA-like"/>
    <property type="match status" value="1"/>
</dbReference>
<feature type="region of interest" description="Disordered" evidence="1">
    <location>
        <begin position="290"/>
        <end position="324"/>
    </location>
</feature>
<dbReference type="Pfam" id="PF01052">
    <property type="entry name" value="FliMN_C"/>
    <property type="match status" value="1"/>
</dbReference>
<feature type="domain" description="Flagellar motor switch protein FliN-like C-terminal" evidence="2">
    <location>
        <begin position="359"/>
        <end position="426"/>
    </location>
</feature>
<dbReference type="EMBL" id="FPBO01000040">
    <property type="protein sequence ID" value="SFV13931.1"/>
    <property type="molecule type" value="Genomic_DNA"/>
</dbReference>
<dbReference type="STRING" id="1035707.SAMN05216552_104046"/>
<dbReference type="InterPro" id="IPR001543">
    <property type="entry name" value="FliN-like_C"/>
</dbReference>
<accession>A0A1I7LW58</accession>
<protein>
    <submittedName>
        <fullName evidence="3">Type III secretion protein Q</fullName>
    </submittedName>
</protein>
<sequence length="429" mass="44191">MPDTVDPTSLAPRAAVILPADSPLAAAARAPAPASLGEARAQLARMVRRGCFVNLPHAPALLSVELADDAAGARAEWRDSLFLAPADGPGADGRIEIADGARLLQGLTGIHPGQARSSGTAPWLAAALAGRLAATPFAGLGVAAPGAPAHMEEHCCLRLTLRSRRHLISSLARAPAAAWLAFLSRCDWSFERAPARPWLAAVSEETISIARHTLPSGALSKLAPGDVIVPDSPRFGPGGEGRIRLGHRHVRVRYAAPNSLEILDVERKVTTDDMEYEMEHGMEHGIEQEAGASGADPLEDEPEDGRDAGGGEAVDGEAPGDEIPDGEAEALFAELDAAPDADLADASPDTAGDVYAGLDAFPVTLAFELGKVSLPLADARTLGPGAVVLLDGGSPASVAIVSAGRTLGRGEIVDVAGQLGIRVIQWGAP</sequence>
<dbReference type="SUPFAM" id="SSF101801">
    <property type="entry name" value="Surface presentation of antigens (SPOA)"/>
    <property type="match status" value="1"/>
</dbReference>
<proteinExistence type="predicted"/>
<dbReference type="PANTHER" id="PTHR30034:SF6">
    <property type="entry name" value="YOP PROTEINS TRANSLOCATION PROTEIN Q"/>
    <property type="match status" value="1"/>
</dbReference>
<dbReference type="OrthoDB" id="9126551at2"/>
<dbReference type="RefSeq" id="WP_143133368.1">
    <property type="nucleotide sequence ID" value="NZ_FPBO01000040.1"/>
</dbReference>
<organism evidence="3 4">
    <name type="scientific">Pseudoduganella namucuonensis</name>
    <dbReference type="NCBI Taxonomy" id="1035707"/>
    <lineage>
        <taxon>Bacteria</taxon>
        <taxon>Pseudomonadati</taxon>
        <taxon>Pseudomonadota</taxon>
        <taxon>Betaproteobacteria</taxon>
        <taxon>Burkholderiales</taxon>
        <taxon>Oxalobacteraceae</taxon>
        <taxon>Telluria group</taxon>
        <taxon>Pseudoduganella</taxon>
    </lineage>
</organism>
<dbReference type="InterPro" id="IPR036429">
    <property type="entry name" value="SpoA-like_sf"/>
</dbReference>
<feature type="compositionally biased region" description="Acidic residues" evidence="1">
    <location>
        <begin position="314"/>
        <end position="324"/>
    </location>
</feature>
<evidence type="ECO:0000313" key="3">
    <source>
        <dbReference type="EMBL" id="SFV13931.1"/>
    </source>
</evidence>
<evidence type="ECO:0000313" key="4">
    <source>
        <dbReference type="Proteomes" id="UP000199391"/>
    </source>
</evidence>
<reference evidence="4" key="1">
    <citation type="submission" date="2016-10" db="EMBL/GenBank/DDBJ databases">
        <authorList>
            <person name="Varghese N."/>
            <person name="Submissions S."/>
        </authorList>
    </citation>
    <scope>NUCLEOTIDE SEQUENCE [LARGE SCALE GENOMIC DNA]</scope>
    <source>
        <strain evidence="4">CGMCC 1.11014</strain>
    </source>
</reference>
<dbReference type="PANTHER" id="PTHR30034">
    <property type="entry name" value="FLAGELLAR MOTOR SWITCH PROTEIN FLIM"/>
    <property type="match status" value="1"/>
</dbReference>
<dbReference type="GO" id="GO:0050918">
    <property type="term" value="P:positive chemotaxis"/>
    <property type="evidence" value="ECO:0007669"/>
    <property type="project" value="TreeGrafter"/>
</dbReference>